<evidence type="ECO:0000313" key="1">
    <source>
        <dbReference type="EMBL" id="DAE92499.1"/>
    </source>
</evidence>
<proteinExistence type="predicted"/>
<name>A0A8S5RT11_9CAUD</name>
<organism evidence="1">
    <name type="scientific">Myoviridae sp. ctQV19</name>
    <dbReference type="NCBI Taxonomy" id="2827607"/>
    <lineage>
        <taxon>Viruses</taxon>
        <taxon>Duplodnaviria</taxon>
        <taxon>Heunggongvirae</taxon>
        <taxon>Uroviricota</taxon>
        <taxon>Caudoviricetes</taxon>
    </lineage>
</organism>
<accession>A0A8S5RT11</accession>
<sequence length="82" mass="9702">MKEQNEDFAIIHNTPKGQVLITREPEDEHEIITIWVRLEDIGMAKFKMTIKDEDLADRAFEKYKDYEVTKTAINSVLNQEYL</sequence>
<dbReference type="EMBL" id="BK057801">
    <property type="protein sequence ID" value="DAE92499.1"/>
    <property type="molecule type" value="Genomic_DNA"/>
</dbReference>
<protein>
    <submittedName>
        <fullName evidence="1">Uncharacterized protein</fullName>
    </submittedName>
</protein>
<reference evidence="1" key="1">
    <citation type="journal article" date="2021" name="Proc. Natl. Acad. Sci. U.S.A.">
        <title>A Catalog of Tens of Thousands of Viruses from Human Metagenomes Reveals Hidden Associations with Chronic Diseases.</title>
        <authorList>
            <person name="Tisza M.J."/>
            <person name="Buck C.B."/>
        </authorList>
    </citation>
    <scope>NUCLEOTIDE SEQUENCE</scope>
    <source>
        <strain evidence="1">CtQV19</strain>
    </source>
</reference>